<dbReference type="AlphaFoldDB" id="A0A2U3B8K5"/>
<dbReference type="Pfam" id="PF22022">
    <property type="entry name" value="Phage_int_M"/>
    <property type="match status" value="1"/>
</dbReference>
<dbReference type="InterPro" id="IPR050808">
    <property type="entry name" value="Phage_Integrase"/>
</dbReference>
<dbReference type="InterPro" id="IPR053876">
    <property type="entry name" value="Phage_int_M"/>
</dbReference>
<dbReference type="RefSeq" id="WP_109320192.1">
    <property type="nucleotide sequence ID" value="NZ_QFWT01000006.1"/>
</dbReference>
<dbReference type="OrthoDB" id="9795573at2"/>
<reference evidence="6 7" key="1">
    <citation type="submission" date="2018-05" db="EMBL/GenBank/DDBJ databases">
        <title>Vibrio limimaris sp. nov., isolated from marine sediment.</title>
        <authorList>
            <person name="Li C.-M."/>
        </authorList>
    </citation>
    <scope>NUCLEOTIDE SEQUENCE [LARGE SCALE GENOMIC DNA]</scope>
    <source>
        <strain evidence="6 7">E4404</strain>
    </source>
</reference>
<dbReference type="CDD" id="cd00801">
    <property type="entry name" value="INT_P4_C"/>
    <property type="match status" value="1"/>
</dbReference>
<comment type="similarity">
    <text evidence="1">Belongs to the 'phage' integrase family.</text>
</comment>
<dbReference type="PANTHER" id="PTHR30629:SF2">
    <property type="entry name" value="PROPHAGE INTEGRASE INTS-RELATED"/>
    <property type="match status" value="1"/>
</dbReference>
<dbReference type="PROSITE" id="PS51898">
    <property type="entry name" value="TYR_RECOMBINASE"/>
    <property type="match status" value="1"/>
</dbReference>
<proteinExistence type="inferred from homology"/>
<gene>
    <name evidence="6" type="ORF">DI392_12260</name>
</gene>
<keyword evidence="4" id="KW-0233">DNA recombination</keyword>
<keyword evidence="3" id="KW-0238">DNA-binding</keyword>
<name>A0A2U3B8K5_9VIBR</name>
<dbReference type="Pfam" id="PF13356">
    <property type="entry name" value="Arm-DNA-bind_3"/>
    <property type="match status" value="1"/>
</dbReference>
<dbReference type="PANTHER" id="PTHR30629">
    <property type="entry name" value="PROPHAGE INTEGRASE"/>
    <property type="match status" value="1"/>
</dbReference>
<dbReference type="InterPro" id="IPR011010">
    <property type="entry name" value="DNA_brk_join_enz"/>
</dbReference>
<dbReference type="Pfam" id="PF00589">
    <property type="entry name" value="Phage_integrase"/>
    <property type="match status" value="1"/>
</dbReference>
<dbReference type="SUPFAM" id="SSF56349">
    <property type="entry name" value="DNA breaking-rejoining enzymes"/>
    <property type="match status" value="1"/>
</dbReference>
<evidence type="ECO:0000313" key="6">
    <source>
        <dbReference type="EMBL" id="PWI33075.1"/>
    </source>
</evidence>
<evidence type="ECO:0000256" key="3">
    <source>
        <dbReference type="ARBA" id="ARBA00023125"/>
    </source>
</evidence>
<dbReference type="InterPro" id="IPR010998">
    <property type="entry name" value="Integrase_recombinase_N"/>
</dbReference>
<evidence type="ECO:0000259" key="5">
    <source>
        <dbReference type="PROSITE" id="PS51898"/>
    </source>
</evidence>
<feature type="domain" description="Tyr recombinase" evidence="5">
    <location>
        <begin position="197"/>
        <end position="394"/>
    </location>
</feature>
<dbReference type="Gene3D" id="1.10.150.130">
    <property type="match status" value="1"/>
</dbReference>
<dbReference type="Proteomes" id="UP000245362">
    <property type="component" value="Unassembled WGS sequence"/>
</dbReference>
<keyword evidence="7" id="KW-1185">Reference proteome</keyword>
<accession>A0A2U3B8K5</accession>
<sequence>MNNKQLDKLIKAGEPGRWAIGEGLYFRIASSGKPRWEVRYSFDKKRKWFALPECYPALSISEAKKQAIDIKSKVKAGIDPQIEKKKAEQEVIRSVDDLFNDWFTTDISQRLKHPHIPKRIYTKEIAPVIGGLAISEVTPRDIRAIIHAVMNSGRPSIANDVLMYAKQLFRHGIKLDLVDSNPAQAFTMSDAGGLEKSRDRYLSLKELSIVFQVLRQYPAEFTRENYLACALLVCLGVRKGELIAAQWEEFDFTKQQWRIPENRSKTGVPLTIPLPNAVIAWLEELKMRSCGSEYVFPPRRASKSPHISEDTLNHALAKMFGLKVRPGRTPENILGKAGLEHFTLHDLRRTCRSLLAANGVPGHVAERCLNHKLKGVEGIYNRHDYLDERREALTMLASQVAPLVNGVSNVVTLLKAN</sequence>
<dbReference type="InterPro" id="IPR013762">
    <property type="entry name" value="Integrase-like_cat_sf"/>
</dbReference>
<evidence type="ECO:0000256" key="1">
    <source>
        <dbReference type="ARBA" id="ARBA00008857"/>
    </source>
</evidence>
<dbReference type="GO" id="GO:0006310">
    <property type="term" value="P:DNA recombination"/>
    <property type="evidence" value="ECO:0007669"/>
    <property type="project" value="UniProtKB-KW"/>
</dbReference>
<protein>
    <submittedName>
        <fullName evidence="6">Integrase</fullName>
    </submittedName>
</protein>
<evidence type="ECO:0000256" key="4">
    <source>
        <dbReference type="ARBA" id="ARBA00023172"/>
    </source>
</evidence>
<organism evidence="6 7">
    <name type="scientific">Vibrio albus</name>
    <dbReference type="NCBI Taxonomy" id="2200953"/>
    <lineage>
        <taxon>Bacteria</taxon>
        <taxon>Pseudomonadati</taxon>
        <taxon>Pseudomonadota</taxon>
        <taxon>Gammaproteobacteria</taxon>
        <taxon>Vibrionales</taxon>
        <taxon>Vibrionaceae</taxon>
        <taxon>Vibrio</taxon>
    </lineage>
</organism>
<dbReference type="GO" id="GO:0015074">
    <property type="term" value="P:DNA integration"/>
    <property type="evidence" value="ECO:0007669"/>
    <property type="project" value="UniProtKB-KW"/>
</dbReference>
<dbReference type="GO" id="GO:0003677">
    <property type="term" value="F:DNA binding"/>
    <property type="evidence" value="ECO:0007669"/>
    <property type="project" value="UniProtKB-KW"/>
</dbReference>
<dbReference type="InterPro" id="IPR025166">
    <property type="entry name" value="Integrase_DNA_bind_dom"/>
</dbReference>
<dbReference type="EMBL" id="QFWT01000006">
    <property type="protein sequence ID" value="PWI33075.1"/>
    <property type="molecule type" value="Genomic_DNA"/>
</dbReference>
<dbReference type="InterPro" id="IPR002104">
    <property type="entry name" value="Integrase_catalytic"/>
</dbReference>
<comment type="caution">
    <text evidence="6">The sequence shown here is derived from an EMBL/GenBank/DDBJ whole genome shotgun (WGS) entry which is preliminary data.</text>
</comment>
<dbReference type="Gene3D" id="3.30.160.390">
    <property type="entry name" value="Integrase, DNA-binding domain"/>
    <property type="match status" value="1"/>
</dbReference>
<keyword evidence="2" id="KW-0229">DNA integration</keyword>
<evidence type="ECO:0000313" key="7">
    <source>
        <dbReference type="Proteomes" id="UP000245362"/>
    </source>
</evidence>
<dbReference type="Gene3D" id="1.10.443.10">
    <property type="entry name" value="Intergrase catalytic core"/>
    <property type="match status" value="1"/>
</dbReference>
<evidence type="ECO:0000256" key="2">
    <source>
        <dbReference type="ARBA" id="ARBA00022908"/>
    </source>
</evidence>
<dbReference type="InterPro" id="IPR038488">
    <property type="entry name" value="Integrase_DNA-bd_sf"/>
</dbReference>